<protein>
    <submittedName>
        <fullName evidence="1">Uncharacterized protein</fullName>
    </submittedName>
</protein>
<keyword evidence="2" id="KW-1185">Reference proteome</keyword>
<comment type="caution">
    <text evidence="1">The sequence shown here is derived from an EMBL/GenBank/DDBJ whole genome shotgun (WGS) entry which is preliminary data.</text>
</comment>
<name>A0A8J8NSH8_HALGN</name>
<dbReference type="EMBL" id="RRYP01009039">
    <property type="protein sequence ID" value="TNV79346.1"/>
    <property type="molecule type" value="Genomic_DNA"/>
</dbReference>
<gene>
    <name evidence="1" type="ORF">FGO68_gene4572</name>
</gene>
<dbReference type="SUPFAM" id="SSF52047">
    <property type="entry name" value="RNI-like"/>
    <property type="match status" value="1"/>
</dbReference>
<accession>A0A8J8NSH8</accession>
<evidence type="ECO:0000313" key="1">
    <source>
        <dbReference type="EMBL" id="TNV79346.1"/>
    </source>
</evidence>
<evidence type="ECO:0000313" key="2">
    <source>
        <dbReference type="Proteomes" id="UP000785679"/>
    </source>
</evidence>
<proteinExistence type="predicted"/>
<dbReference type="AlphaFoldDB" id="A0A8J8NSH8"/>
<sequence>MELIVNSQILTVRNTKGTNLGALMNKSYSECKAKIINFQNCIDTKEAALLGLFVNSTNLESLEITERSIFYIVNAHQSYIKNLKSLTLIDSLILSKEDYQSKIYELLDSLQDLCLSYKSKDDLFSKVAYNISLLSHLQTLTLIQGQNFKFQVSLKRIVNLIEILKQNNKCLREVRIEVYKIKIDGLVSNKVDQFNHNVYECIKYLGKIYGMDLECTNWDSYWTKINIKMEDKEKQWSIYTKKLSIGYWK</sequence>
<organism evidence="1 2">
    <name type="scientific">Halteria grandinella</name>
    <dbReference type="NCBI Taxonomy" id="5974"/>
    <lineage>
        <taxon>Eukaryota</taxon>
        <taxon>Sar</taxon>
        <taxon>Alveolata</taxon>
        <taxon>Ciliophora</taxon>
        <taxon>Intramacronucleata</taxon>
        <taxon>Spirotrichea</taxon>
        <taxon>Stichotrichia</taxon>
        <taxon>Sporadotrichida</taxon>
        <taxon>Halteriidae</taxon>
        <taxon>Halteria</taxon>
    </lineage>
</organism>
<dbReference type="Proteomes" id="UP000785679">
    <property type="component" value="Unassembled WGS sequence"/>
</dbReference>
<reference evidence="1" key="1">
    <citation type="submission" date="2019-06" db="EMBL/GenBank/DDBJ databases">
        <authorList>
            <person name="Zheng W."/>
        </authorList>
    </citation>
    <scope>NUCLEOTIDE SEQUENCE</scope>
    <source>
        <strain evidence="1">QDHG01</strain>
    </source>
</reference>